<name>A0A921UQ36_SORBI</name>
<dbReference type="EMBL" id="CM027682">
    <property type="protein sequence ID" value="KAG0540447.1"/>
    <property type="molecule type" value="Genomic_DNA"/>
</dbReference>
<protein>
    <submittedName>
        <fullName evidence="1">Uncharacterized protein</fullName>
    </submittedName>
</protein>
<organism evidence="1 2">
    <name type="scientific">Sorghum bicolor</name>
    <name type="common">Sorghum</name>
    <name type="synonym">Sorghum vulgare</name>
    <dbReference type="NCBI Taxonomy" id="4558"/>
    <lineage>
        <taxon>Eukaryota</taxon>
        <taxon>Viridiplantae</taxon>
        <taxon>Streptophyta</taxon>
        <taxon>Embryophyta</taxon>
        <taxon>Tracheophyta</taxon>
        <taxon>Spermatophyta</taxon>
        <taxon>Magnoliopsida</taxon>
        <taxon>Liliopsida</taxon>
        <taxon>Poales</taxon>
        <taxon>Poaceae</taxon>
        <taxon>PACMAD clade</taxon>
        <taxon>Panicoideae</taxon>
        <taxon>Andropogonodae</taxon>
        <taxon>Andropogoneae</taxon>
        <taxon>Sorghinae</taxon>
        <taxon>Sorghum</taxon>
    </lineage>
</organism>
<comment type="caution">
    <text evidence="1">The sequence shown here is derived from an EMBL/GenBank/DDBJ whole genome shotgun (WGS) entry which is preliminary data.</text>
</comment>
<accession>A0A921UQ36</accession>
<gene>
    <name evidence="1" type="ORF">BDA96_03G409900</name>
</gene>
<proteinExistence type="predicted"/>
<evidence type="ECO:0000313" key="2">
    <source>
        <dbReference type="Proteomes" id="UP000807115"/>
    </source>
</evidence>
<sequence length="101" mass="10798">MTSRIPTIGGFAIAELSISLSPAATWFLSGPAATNSRAFLRAVRVYGLQRLGQGPPNRGAPLTVCGLRLCAVVVLVSFGRIPCVDWFALENVLTSLFIQYS</sequence>
<dbReference type="Proteomes" id="UP000807115">
    <property type="component" value="Chromosome 3"/>
</dbReference>
<reference evidence="1" key="2">
    <citation type="submission" date="2020-10" db="EMBL/GenBank/DDBJ databases">
        <authorList>
            <person name="Cooper E.A."/>
            <person name="Brenton Z.W."/>
            <person name="Flinn B.S."/>
            <person name="Jenkins J."/>
            <person name="Shu S."/>
            <person name="Flowers D."/>
            <person name="Luo F."/>
            <person name="Wang Y."/>
            <person name="Xia P."/>
            <person name="Barry K."/>
            <person name="Daum C."/>
            <person name="Lipzen A."/>
            <person name="Yoshinaga Y."/>
            <person name="Schmutz J."/>
            <person name="Saski C."/>
            <person name="Vermerris W."/>
            <person name="Kresovich S."/>
        </authorList>
    </citation>
    <scope>NUCLEOTIDE SEQUENCE</scope>
</reference>
<dbReference type="AlphaFoldDB" id="A0A921UQ36"/>
<evidence type="ECO:0000313" key="1">
    <source>
        <dbReference type="EMBL" id="KAG0540447.1"/>
    </source>
</evidence>
<reference evidence="1" key="1">
    <citation type="journal article" date="2019" name="BMC Genomics">
        <title>A new reference genome for Sorghum bicolor reveals high levels of sequence similarity between sweet and grain genotypes: implications for the genetics of sugar metabolism.</title>
        <authorList>
            <person name="Cooper E.A."/>
            <person name="Brenton Z.W."/>
            <person name="Flinn B.S."/>
            <person name="Jenkins J."/>
            <person name="Shu S."/>
            <person name="Flowers D."/>
            <person name="Luo F."/>
            <person name="Wang Y."/>
            <person name="Xia P."/>
            <person name="Barry K."/>
            <person name="Daum C."/>
            <person name="Lipzen A."/>
            <person name="Yoshinaga Y."/>
            <person name="Schmutz J."/>
            <person name="Saski C."/>
            <person name="Vermerris W."/>
            <person name="Kresovich S."/>
        </authorList>
    </citation>
    <scope>NUCLEOTIDE SEQUENCE</scope>
</reference>